<keyword evidence="10" id="KW-1185">Reference proteome</keyword>
<dbReference type="NCBIfam" id="TIGR00687">
    <property type="entry name" value="pyridox_kin"/>
    <property type="match status" value="1"/>
</dbReference>
<evidence type="ECO:0000256" key="4">
    <source>
        <dbReference type="ARBA" id="ARBA00022741"/>
    </source>
</evidence>
<protein>
    <recommendedName>
        <fullName evidence="2">pyridoxal kinase</fullName>
        <ecNumber evidence="2">2.7.1.35</ecNumber>
    </recommendedName>
</protein>
<evidence type="ECO:0000256" key="2">
    <source>
        <dbReference type="ARBA" id="ARBA00012104"/>
    </source>
</evidence>
<dbReference type="OrthoDB" id="2104723at2759"/>
<evidence type="ECO:0000313" key="10">
    <source>
        <dbReference type="Proteomes" id="UP000664169"/>
    </source>
</evidence>
<dbReference type="Gene3D" id="3.40.1190.20">
    <property type="match status" value="1"/>
</dbReference>
<reference evidence="9" key="1">
    <citation type="submission" date="2021-03" db="EMBL/GenBank/DDBJ databases">
        <authorList>
            <person name="Tagirdzhanova G."/>
        </authorList>
    </citation>
    <scope>NUCLEOTIDE SEQUENCE</scope>
</reference>
<dbReference type="GO" id="GO:0005829">
    <property type="term" value="C:cytosol"/>
    <property type="evidence" value="ECO:0007669"/>
    <property type="project" value="TreeGrafter"/>
</dbReference>
<comment type="similarity">
    <text evidence="1">Belongs to the pyridoxine kinase family.</text>
</comment>
<evidence type="ECO:0000256" key="3">
    <source>
        <dbReference type="ARBA" id="ARBA00022679"/>
    </source>
</evidence>
<keyword evidence="5" id="KW-0418">Kinase</keyword>
<dbReference type="Proteomes" id="UP000664169">
    <property type="component" value="Unassembled WGS sequence"/>
</dbReference>
<dbReference type="AlphaFoldDB" id="A0A8H3FST5"/>
<dbReference type="InterPro" id="IPR004625">
    <property type="entry name" value="PyrdxlKinase"/>
</dbReference>
<proteinExistence type="inferred from homology"/>
<dbReference type="SUPFAM" id="SSF53613">
    <property type="entry name" value="Ribokinase-like"/>
    <property type="match status" value="1"/>
</dbReference>
<dbReference type="EC" id="2.7.1.35" evidence="2"/>
<dbReference type="InterPro" id="IPR029056">
    <property type="entry name" value="Ribokinase-like"/>
</dbReference>
<keyword evidence="3" id="KW-0808">Transferase</keyword>
<dbReference type="GO" id="GO:0009443">
    <property type="term" value="P:pyridoxal 5'-phosphate salvage"/>
    <property type="evidence" value="ECO:0007669"/>
    <property type="project" value="InterPro"/>
</dbReference>
<evidence type="ECO:0000259" key="8">
    <source>
        <dbReference type="Pfam" id="PF08543"/>
    </source>
</evidence>
<dbReference type="PANTHER" id="PTHR10534">
    <property type="entry name" value="PYRIDOXAL KINASE"/>
    <property type="match status" value="1"/>
</dbReference>
<sequence length="374" mass="40844">MSARTEMAETKVLAIASHVVYGYVGNTMVTFVMQSLGCEVSALHTVHFSSSFLIIYITNSPACSPGNHTGYRQIKGTKATASEILDLYAGLQQSHLTDFDVLLSGYAPSAEAVQAVGSIARDLKNQRQDLFWVMDPVMGDNGRLYVSEDVLPAYKALLPYADLILPNQFEAEVLSDVKITDLSSLITAISSLHSKYKIPHVVVTSVRFTLNQDGDQKETSTVPSLSIIGSTIRWADSTPRLFQITVPDIDAFFSGTGDMFAALMVARLREACTADGLCQSNDGNGPTWLCSDDVESLSTPLARAAEKVCASMSVILNRTKESMDLELKANPTLPESDIDAHLRKTKAAEVRVTRFQHELRDPVVVYKAEEVVAR</sequence>
<dbReference type="GO" id="GO:0005524">
    <property type="term" value="F:ATP binding"/>
    <property type="evidence" value="ECO:0007669"/>
    <property type="project" value="UniProtKB-KW"/>
</dbReference>
<evidence type="ECO:0000256" key="7">
    <source>
        <dbReference type="SAM" id="Phobius"/>
    </source>
</evidence>
<feature type="transmembrane region" description="Helical" evidence="7">
    <location>
        <begin position="12"/>
        <end position="33"/>
    </location>
</feature>
<organism evidence="9 10">
    <name type="scientific">Gomphillus americanus</name>
    <dbReference type="NCBI Taxonomy" id="1940652"/>
    <lineage>
        <taxon>Eukaryota</taxon>
        <taxon>Fungi</taxon>
        <taxon>Dikarya</taxon>
        <taxon>Ascomycota</taxon>
        <taxon>Pezizomycotina</taxon>
        <taxon>Lecanoromycetes</taxon>
        <taxon>OSLEUM clade</taxon>
        <taxon>Ostropomycetidae</taxon>
        <taxon>Ostropales</taxon>
        <taxon>Graphidaceae</taxon>
        <taxon>Gomphilloideae</taxon>
        <taxon>Gomphillus</taxon>
    </lineage>
</organism>
<comment type="caution">
    <text evidence="9">The sequence shown here is derived from an EMBL/GenBank/DDBJ whole genome shotgun (WGS) entry which is preliminary data.</text>
</comment>
<keyword evidence="7" id="KW-0812">Transmembrane</keyword>
<keyword evidence="4" id="KW-0547">Nucleotide-binding</keyword>
<keyword evidence="7" id="KW-1133">Transmembrane helix</keyword>
<feature type="domain" description="Pyridoxamine kinase/Phosphomethylpyrimidine kinase" evidence="8">
    <location>
        <begin position="116"/>
        <end position="218"/>
    </location>
</feature>
<evidence type="ECO:0000256" key="6">
    <source>
        <dbReference type="ARBA" id="ARBA00022840"/>
    </source>
</evidence>
<gene>
    <name evidence="9" type="ORF">GOMPHAMPRED_005578</name>
</gene>
<name>A0A8H3FST5_9LECA</name>
<evidence type="ECO:0000256" key="5">
    <source>
        <dbReference type="ARBA" id="ARBA00022777"/>
    </source>
</evidence>
<evidence type="ECO:0000256" key="1">
    <source>
        <dbReference type="ARBA" id="ARBA00008805"/>
    </source>
</evidence>
<dbReference type="GO" id="GO:0008478">
    <property type="term" value="F:pyridoxal kinase activity"/>
    <property type="evidence" value="ECO:0007669"/>
    <property type="project" value="UniProtKB-EC"/>
</dbReference>
<dbReference type="CDD" id="cd01173">
    <property type="entry name" value="pyridoxal_pyridoxamine_kinase"/>
    <property type="match status" value="1"/>
</dbReference>
<dbReference type="EMBL" id="CAJPDQ010000034">
    <property type="protein sequence ID" value="CAF9930121.1"/>
    <property type="molecule type" value="Genomic_DNA"/>
</dbReference>
<keyword evidence="6" id="KW-0067">ATP-binding</keyword>
<dbReference type="InterPro" id="IPR013749">
    <property type="entry name" value="PM/HMP-P_kinase-1"/>
</dbReference>
<accession>A0A8H3FST5</accession>
<keyword evidence="7" id="KW-0472">Membrane</keyword>
<dbReference type="PANTHER" id="PTHR10534:SF2">
    <property type="entry name" value="PYRIDOXAL KINASE"/>
    <property type="match status" value="1"/>
</dbReference>
<evidence type="ECO:0000313" key="9">
    <source>
        <dbReference type="EMBL" id="CAF9930121.1"/>
    </source>
</evidence>
<dbReference type="Pfam" id="PF08543">
    <property type="entry name" value="Phos_pyr_kin"/>
    <property type="match status" value="1"/>
</dbReference>